<evidence type="ECO:0000256" key="1">
    <source>
        <dbReference type="SAM" id="SignalP"/>
    </source>
</evidence>
<evidence type="ECO:0000313" key="2">
    <source>
        <dbReference type="EMBL" id="MBP2028403.1"/>
    </source>
</evidence>
<protein>
    <submittedName>
        <fullName evidence="2">Spermidine/putrescine transport system substrate-binding protein</fullName>
    </submittedName>
</protein>
<dbReference type="RefSeq" id="WP_209661456.1">
    <property type="nucleotide sequence ID" value="NZ_JAGGLI010000028.1"/>
</dbReference>
<feature type="signal peptide" evidence="1">
    <location>
        <begin position="1"/>
        <end position="27"/>
    </location>
</feature>
<dbReference type="NCBIfam" id="NF008633">
    <property type="entry name" value="PRK11622.1"/>
    <property type="match status" value="1"/>
</dbReference>
<sequence length="416" mass="46088">MKKITVLLMSLLLVSSLLIGCSSQSPAENNNTPVAELNLSNYDEVLEEARGTTVNFYGWGGSTHTNAWVEDVLGGALKEQYDITLNRVSSDIDQILTKLLSEKQLNADGTIDVVWINGENFFTAMENDLLYGPFLDVLPNANKYLDFNDPEVKYDFGFPTDGYEAPYGKAQMVLIMDEAKISTLPTSAAELLEVAKANPGMITYPAPPDFTGSAFIRNIVYEIVGHEQFVDMPADYDTVKEAVMPAMEYLLELKPYLWRNGETYPSSITQAESMFADGEIAFTMSYNPNFISLKINTGEFPQTSKAFLFDNGTIGNTHYLAIPKNSTNKAAALVLINEMLSVESQVTKMDPDVWGDLAVLDVNKLNDQELDYFNSIELGPGAVSNEELLTNRLPEVSAKILVLIEQVWEEVVLNSN</sequence>
<dbReference type="PANTHER" id="PTHR42779">
    <property type="entry name" value="PROTEIN YNJB"/>
    <property type="match status" value="1"/>
</dbReference>
<dbReference type="EMBL" id="JAGGLI010000028">
    <property type="protein sequence ID" value="MBP2028403.1"/>
    <property type="molecule type" value="Genomic_DNA"/>
</dbReference>
<dbReference type="Pfam" id="PF13416">
    <property type="entry name" value="SBP_bac_8"/>
    <property type="match status" value="1"/>
</dbReference>
<dbReference type="PROSITE" id="PS51257">
    <property type="entry name" value="PROKAR_LIPOPROTEIN"/>
    <property type="match status" value="1"/>
</dbReference>
<proteinExistence type="predicted"/>
<organism evidence="2 3">
    <name type="scientific">Acetoanaerobium pronyense</name>
    <dbReference type="NCBI Taxonomy" id="1482736"/>
    <lineage>
        <taxon>Bacteria</taxon>
        <taxon>Bacillati</taxon>
        <taxon>Bacillota</taxon>
        <taxon>Clostridia</taxon>
        <taxon>Peptostreptococcales</taxon>
        <taxon>Filifactoraceae</taxon>
        <taxon>Acetoanaerobium</taxon>
    </lineage>
</organism>
<comment type="caution">
    <text evidence="2">The sequence shown here is derived from an EMBL/GenBank/DDBJ whole genome shotgun (WGS) entry which is preliminary data.</text>
</comment>
<reference evidence="2 3" key="1">
    <citation type="submission" date="2021-03" db="EMBL/GenBank/DDBJ databases">
        <title>Genomic Encyclopedia of Type Strains, Phase IV (KMG-IV): sequencing the most valuable type-strain genomes for metagenomic binning, comparative biology and taxonomic classification.</title>
        <authorList>
            <person name="Goeker M."/>
        </authorList>
    </citation>
    <scope>NUCLEOTIDE SEQUENCE [LARGE SCALE GENOMIC DNA]</scope>
    <source>
        <strain evidence="2 3">DSM 27512</strain>
    </source>
</reference>
<dbReference type="PANTHER" id="PTHR42779:SF1">
    <property type="entry name" value="PROTEIN YNJB"/>
    <property type="match status" value="1"/>
</dbReference>
<keyword evidence="1" id="KW-0732">Signal</keyword>
<keyword evidence="3" id="KW-1185">Reference proteome</keyword>
<dbReference type="Proteomes" id="UP001314903">
    <property type="component" value="Unassembled WGS sequence"/>
</dbReference>
<dbReference type="InterPro" id="IPR006059">
    <property type="entry name" value="SBP"/>
</dbReference>
<gene>
    <name evidence="2" type="ORF">J2Z35_002204</name>
</gene>
<dbReference type="PIRSF" id="PIRSF029172">
    <property type="entry name" value="UCP029172_ABC_sbc_YnjB"/>
    <property type="match status" value="1"/>
</dbReference>
<feature type="chain" id="PRO_5047408376" evidence="1">
    <location>
        <begin position="28"/>
        <end position="416"/>
    </location>
</feature>
<dbReference type="SUPFAM" id="SSF53850">
    <property type="entry name" value="Periplasmic binding protein-like II"/>
    <property type="match status" value="1"/>
</dbReference>
<evidence type="ECO:0000313" key="3">
    <source>
        <dbReference type="Proteomes" id="UP001314903"/>
    </source>
</evidence>
<name>A0ABS4KKW4_9FIRM</name>
<accession>A0ABS4KKW4</accession>
<dbReference type="InterPro" id="IPR027020">
    <property type="entry name" value="YnjB"/>
</dbReference>
<dbReference type="Gene3D" id="3.40.190.10">
    <property type="entry name" value="Periplasmic binding protein-like II"/>
    <property type="match status" value="2"/>
</dbReference>